<dbReference type="InterPro" id="IPR044190">
    <property type="entry name" value="THA8-like"/>
</dbReference>
<dbReference type="Pfam" id="PF13041">
    <property type="entry name" value="PPR_2"/>
    <property type="match status" value="1"/>
</dbReference>
<accession>A0A445BV11</accession>
<keyword evidence="1" id="KW-0677">Repeat</keyword>
<evidence type="ECO:0000256" key="1">
    <source>
        <dbReference type="ARBA" id="ARBA00022737"/>
    </source>
</evidence>
<name>A0A445BV11_ARAHY</name>
<evidence type="ECO:0000256" key="2">
    <source>
        <dbReference type="PROSITE-ProRule" id="PRU00708"/>
    </source>
</evidence>
<dbReference type="PANTHER" id="PTHR47594">
    <property type="entry name" value="PPR CONTAINING PLANT-LIKE PROTEIN"/>
    <property type="match status" value="1"/>
</dbReference>
<gene>
    <name evidence="3" type="ORF">Ahy_A08g039017</name>
</gene>
<keyword evidence="4" id="KW-1185">Reference proteome</keyword>
<dbReference type="PANTHER" id="PTHR47594:SF5">
    <property type="entry name" value="PENTACOTRIPEPTIDE-REPEAT REGION OF PRORP DOMAIN-CONTAINING PROTEIN"/>
    <property type="match status" value="1"/>
</dbReference>
<dbReference type="AlphaFoldDB" id="A0A445BV11"/>
<dbReference type="Gene3D" id="1.25.40.10">
    <property type="entry name" value="Tetratricopeptide repeat domain"/>
    <property type="match status" value="1"/>
</dbReference>
<dbReference type="GO" id="GO:0003723">
    <property type="term" value="F:RNA binding"/>
    <property type="evidence" value="ECO:0007669"/>
    <property type="project" value="InterPro"/>
</dbReference>
<dbReference type="GO" id="GO:0009658">
    <property type="term" value="P:chloroplast organization"/>
    <property type="evidence" value="ECO:0007669"/>
    <property type="project" value="InterPro"/>
</dbReference>
<evidence type="ECO:0000313" key="4">
    <source>
        <dbReference type="Proteomes" id="UP000289738"/>
    </source>
</evidence>
<organism evidence="3 4">
    <name type="scientific">Arachis hypogaea</name>
    <name type="common">Peanut</name>
    <dbReference type="NCBI Taxonomy" id="3818"/>
    <lineage>
        <taxon>Eukaryota</taxon>
        <taxon>Viridiplantae</taxon>
        <taxon>Streptophyta</taxon>
        <taxon>Embryophyta</taxon>
        <taxon>Tracheophyta</taxon>
        <taxon>Spermatophyta</taxon>
        <taxon>Magnoliopsida</taxon>
        <taxon>eudicotyledons</taxon>
        <taxon>Gunneridae</taxon>
        <taxon>Pentapetalae</taxon>
        <taxon>rosids</taxon>
        <taxon>fabids</taxon>
        <taxon>Fabales</taxon>
        <taxon>Fabaceae</taxon>
        <taxon>Papilionoideae</taxon>
        <taxon>50 kb inversion clade</taxon>
        <taxon>dalbergioids sensu lato</taxon>
        <taxon>Dalbergieae</taxon>
        <taxon>Pterocarpus clade</taxon>
        <taxon>Arachis</taxon>
    </lineage>
</organism>
<protein>
    <recommendedName>
        <fullName evidence="5">Pentacotripeptide-repeat region of PRORP domain-containing protein</fullName>
    </recommendedName>
</protein>
<dbReference type="GO" id="GO:0000373">
    <property type="term" value="P:Group II intron splicing"/>
    <property type="evidence" value="ECO:0007669"/>
    <property type="project" value="InterPro"/>
</dbReference>
<feature type="repeat" description="PPR" evidence="2">
    <location>
        <begin position="167"/>
        <end position="201"/>
    </location>
</feature>
<dbReference type="Pfam" id="PF01535">
    <property type="entry name" value="PPR"/>
    <property type="match status" value="1"/>
</dbReference>
<reference evidence="3 4" key="1">
    <citation type="submission" date="2019-01" db="EMBL/GenBank/DDBJ databases">
        <title>Sequencing of cultivated peanut Arachis hypogaea provides insights into genome evolution and oil improvement.</title>
        <authorList>
            <person name="Chen X."/>
        </authorList>
    </citation>
    <scope>NUCLEOTIDE SEQUENCE [LARGE SCALE GENOMIC DNA]</scope>
    <source>
        <strain evidence="4">cv. Fuhuasheng</strain>
        <tissue evidence="3">Leaves</tissue>
    </source>
</reference>
<dbReference type="InterPro" id="IPR011990">
    <property type="entry name" value="TPR-like_helical_dom_sf"/>
</dbReference>
<sequence length="324" mass="37721">MIITARPSLVQWSFEGSAIHRFKPITLPCLSKISVRIKSNERRIKINCGLRASYKKKPPSKVISKEAIQVIQALKLAKSSPQKIDQILKERFTRLLKDDVLDVLSELQRQNYLDLSLKVFELIREEEGYGTMLSLYSDMIMFLGRRKMIEEAEGIFCGVMERGLRPDTRMHTEMIGAYIQVGMMEKAMEIYGSMKESGCKPDRLTFMILIRNLEKVGDKEMVEALKEECFQFVDYPDKFIQEVEHKQKHVRSIFNLQSQKRDHSISHKHEIFQIWIEGLAAASCWSVLCNNAALLKCWFQFVQFASNPENQLTYSFYVLYCCLF</sequence>
<dbReference type="InterPro" id="IPR002885">
    <property type="entry name" value="PPR_rpt"/>
</dbReference>
<evidence type="ECO:0000313" key="3">
    <source>
        <dbReference type="EMBL" id="RYR42550.1"/>
    </source>
</evidence>
<dbReference type="Proteomes" id="UP000289738">
    <property type="component" value="Chromosome A08"/>
</dbReference>
<evidence type="ECO:0008006" key="5">
    <source>
        <dbReference type="Google" id="ProtNLM"/>
    </source>
</evidence>
<dbReference type="NCBIfam" id="TIGR00756">
    <property type="entry name" value="PPR"/>
    <property type="match status" value="2"/>
</dbReference>
<dbReference type="EMBL" id="SDMP01000008">
    <property type="protein sequence ID" value="RYR42550.1"/>
    <property type="molecule type" value="Genomic_DNA"/>
</dbReference>
<comment type="caution">
    <text evidence="3">The sequence shown here is derived from an EMBL/GenBank/DDBJ whole genome shotgun (WGS) entry which is preliminary data.</text>
</comment>
<proteinExistence type="predicted"/>
<dbReference type="PROSITE" id="PS51375">
    <property type="entry name" value="PPR"/>
    <property type="match status" value="1"/>
</dbReference>